<keyword evidence="2" id="KW-1185">Reference proteome</keyword>
<evidence type="ECO:0000313" key="1">
    <source>
        <dbReference type="EMBL" id="KAJ1892426.1"/>
    </source>
</evidence>
<dbReference type="EMBL" id="JANBPG010000997">
    <property type="protein sequence ID" value="KAJ1892426.1"/>
    <property type="molecule type" value="Genomic_DNA"/>
</dbReference>
<protein>
    <submittedName>
        <fullName evidence="1">Uncharacterized protein</fullName>
    </submittedName>
</protein>
<evidence type="ECO:0000313" key="2">
    <source>
        <dbReference type="Proteomes" id="UP001150581"/>
    </source>
</evidence>
<organism evidence="1 2">
    <name type="scientific">Kickxella alabastrina</name>
    <dbReference type="NCBI Taxonomy" id="61397"/>
    <lineage>
        <taxon>Eukaryota</taxon>
        <taxon>Fungi</taxon>
        <taxon>Fungi incertae sedis</taxon>
        <taxon>Zoopagomycota</taxon>
        <taxon>Kickxellomycotina</taxon>
        <taxon>Kickxellomycetes</taxon>
        <taxon>Kickxellales</taxon>
        <taxon>Kickxellaceae</taxon>
        <taxon>Kickxella</taxon>
    </lineage>
</organism>
<comment type="caution">
    <text evidence="1">The sequence shown here is derived from an EMBL/GenBank/DDBJ whole genome shotgun (WGS) entry which is preliminary data.</text>
</comment>
<reference evidence="1" key="1">
    <citation type="submission" date="2022-07" db="EMBL/GenBank/DDBJ databases">
        <title>Phylogenomic reconstructions and comparative analyses of Kickxellomycotina fungi.</title>
        <authorList>
            <person name="Reynolds N.K."/>
            <person name="Stajich J.E."/>
            <person name="Barry K."/>
            <person name="Grigoriev I.V."/>
            <person name="Crous P."/>
            <person name="Smith M.E."/>
        </authorList>
    </citation>
    <scope>NUCLEOTIDE SEQUENCE</scope>
    <source>
        <strain evidence="1">Benny 63K</strain>
    </source>
</reference>
<sequence>MTVAIGIGGIIFNISNSMMQGVLGFDGVIGYCKFWGSWTIFTFGLGVLLPAINMRLLLFHRVFITGNTPAFSNNDIINFFRQFWLFIVLWLPTLVTSIVISLLKGRRGAWNMEEYGLRDCTFSNGFLIWIYVYIFITVLFSWVIYLRMRRIANVFDGFRTAIWTLAICTVIFIVSVVIKLIKGSNSPWGRIVIVVTDTIMINGYTWIVFGPPIIGHIFWRKETMRSFANMLQRDNLLVQHKRGVNMVSNNYIKTEEDLRASSTYC</sequence>
<name>A0ACC1IK99_9FUNG</name>
<dbReference type="Proteomes" id="UP001150581">
    <property type="component" value="Unassembled WGS sequence"/>
</dbReference>
<accession>A0ACC1IK99</accession>
<proteinExistence type="predicted"/>
<gene>
    <name evidence="1" type="ORF">LPJ66_006350</name>
</gene>